<dbReference type="Gene3D" id="3.90.226.10">
    <property type="entry name" value="2-enoyl-CoA Hydratase, Chain A, domain 1"/>
    <property type="match status" value="1"/>
</dbReference>
<dbReference type="PANTHER" id="PTHR11941:SF175">
    <property type="entry name" value="ENOYL-COA HYDRATASE-RELATED"/>
    <property type="match status" value="1"/>
</dbReference>
<dbReference type="EC" id="4.2.1.150" evidence="3"/>
<evidence type="ECO:0000313" key="3">
    <source>
        <dbReference type="EMBL" id="AWN82097.1"/>
    </source>
</evidence>
<proteinExistence type="inferred from homology"/>
<dbReference type="SUPFAM" id="SSF52096">
    <property type="entry name" value="ClpP/crotonase"/>
    <property type="match status" value="1"/>
</dbReference>
<dbReference type="RefSeq" id="WP_239302514.1">
    <property type="nucleotide sequence ID" value="NZ_CP029619.1"/>
</dbReference>
<organism evidence="3 4">
    <name type="scientific">Candidatus Cardinium hertigii</name>
    <dbReference type="NCBI Taxonomy" id="247481"/>
    <lineage>
        <taxon>Bacteria</taxon>
        <taxon>Pseudomonadati</taxon>
        <taxon>Bacteroidota</taxon>
        <taxon>Cytophagia</taxon>
        <taxon>Cytophagales</taxon>
        <taxon>Amoebophilaceae</taxon>
        <taxon>Candidatus Cardinium</taxon>
    </lineage>
</organism>
<name>A0A2Z3L9R6_9BACT</name>
<accession>A0A2Z3L9R6</accession>
<dbReference type="InterPro" id="IPR018376">
    <property type="entry name" value="Enoyl-CoA_hyd/isom_CS"/>
</dbReference>
<sequence length="273" mass="29924">MNYTCQFTNQFGSKMEKMKSLHCNLEEGILTITFTGDPKSSTITEQSLSELHATIQEVYDNEDIRGVIITGAGEQIFSLGVDIAELLKLNELNARKFAENGQDVLAFIENCPKPIMAAINGHTLGAGVELALACHFRVATENATLAFPETSFGIIPAFGGTQRLTKLLGKAKALEYLMIKKSIRAEHAKQLDLVSEVVSYKEEMLKKAKQYLTAIVNNKDITGILVACVNAAENPDENGFQTEANGFASCFKTADIKEKLIKIVDKTVLLETK</sequence>
<dbReference type="Pfam" id="PF00378">
    <property type="entry name" value="ECH_1"/>
    <property type="match status" value="1"/>
</dbReference>
<dbReference type="InterPro" id="IPR001753">
    <property type="entry name" value="Enoyl-CoA_hydra/iso"/>
</dbReference>
<evidence type="ECO:0000313" key="4">
    <source>
        <dbReference type="Proteomes" id="UP000245872"/>
    </source>
</evidence>
<protein>
    <submittedName>
        <fullName evidence="3">Short-chain-enoyl-CoA hydratase</fullName>
        <ecNumber evidence="3">4.2.1.150</ecNumber>
    </submittedName>
</protein>
<dbReference type="PROSITE" id="PS00166">
    <property type="entry name" value="ENOYL_COA_HYDRATASE"/>
    <property type="match status" value="1"/>
</dbReference>
<dbReference type="PANTHER" id="PTHR11941">
    <property type="entry name" value="ENOYL-COA HYDRATASE-RELATED"/>
    <property type="match status" value="1"/>
</dbReference>
<dbReference type="Proteomes" id="UP000245872">
    <property type="component" value="Chromosome"/>
</dbReference>
<reference evidence="3 4" key="1">
    <citation type="submission" date="2018-05" db="EMBL/GenBank/DDBJ databases">
        <title>Candidatus Cardinium hertigii Genome Assembly.</title>
        <authorList>
            <person name="Showmaker K.C."/>
            <person name="Walden K.O."/>
            <person name="Fields C.J."/>
            <person name="Lambert K.N."/>
            <person name="Hudson M.E."/>
        </authorList>
    </citation>
    <scope>NUCLEOTIDE SEQUENCE [LARGE SCALE GENOMIC DNA]</scope>
    <source>
        <strain evidence="4">cHgTN10</strain>
    </source>
</reference>
<keyword evidence="4" id="KW-1185">Reference proteome</keyword>
<dbReference type="EMBL" id="CP029619">
    <property type="protein sequence ID" value="AWN82097.1"/>
    <property type="molecule type" value="Genomic_DNA"/>
</dbReference>
<dbReference type="GO" id="GO:0018812">
    <property type="term" value="F:3-hydroxyacyl-CoA dehydratase activity"/>
    <property type="evidence" value="ECO:0007669"/>
    <property type="project" value="UniProtKB-EC"/>
</dbReference>
<dbReference type="KEGG" id="cher:DK880_00790"/>
<dbReference type="CDD" id="cd06558">
    <property type="entry name" value="crotonase-like"/>
    <property type="match status" value="1"/>
</dbReference>
<dbReference type="InterPro" id="IPR029045">
    <property type="entry name" value="ClpP/crotonase-like_dom_sf"/>
</dbReference>
<keyword evidence="3" id="KW-0456">Lyase</keyword>
<dbReference type="GO" id="GO:0006635">
    <property type="term" value="P:fatty acid beta-oxidation"/>
    <property type="evidence" value="ECO:0007669"/>
    <property type="project" value="TreeGrafter"/>
</dbReference>
<evidence type="ECO:0000256" key="2">
    <source>
        <dbReference type="RuleBase" id="RU003707"/>
    </source>
</evidence>
<gene>
    <name evidence="3" type="primary">crt</name>
    <name evidence="3" type="ORF">DK880_00790</name>
</gene>
<dbReference type="AlphaFoldDB" id="A0A2Z3L9R6"/>
<evidence type="ECO:0000256" key="1">
    <source>
        <dbReference type="ARBA" id="ARBA00005254"/>
    </source>
</evidence>
<comment type="similarity">
    <text evidence="1 2">Belongs to the enoyl-CoA hydratase/isomerase family.</text>
</comment>